<proteinExistence type="predicted"/>
<accession>A0A7J7GNJ1</accession>
<sequence>MFLSSGNNSDKWKKCIGDNDGEAGLQVNKTQIPNIIAETQCIERGIQFW</sequence>
<keyword evidence="2" id="KW-1185">Reference proteome</keyword>
<gene>
    <name evidence="1" type="ORF">HYC85_019892</name>
</gene>
<dbReference type="AlphaFoldDB" id="A0A7J7GNJ1"/>
<protein>
    <submittedName>
        <fullName evidence="1">Uncharacterized protein</fullName>
    </submittedName>
</protein>
<reference evidence="2" key="1">
    <citation type="journal article" date="2020" name="Nat. Commun.">
        <title>Genome assembly of wild tea tree DASZ reveals pedigree and selection history of tea varieties.</title>
        <authorList>
            <person name="Zhang W."/>
            <person name="Zhang Y."/>
            <person name="Qiu H."/>
            <person name="Guo Y."/>
            <person name="Wan H."/>
            <person name="Zhang X."/>
            <person name="Scossa F."/>
            <person name="Alseekh S."/>
            <person name="Zhang Q."/>
            <person name="Wang P."/>
            <person name="Xu L."/>
            <person name="Schmidt M.H."/>
            <person name="Jia X."/>
            <person name="Li D."/>
            <person name="Zhu A."/>
            <person name="Guo F."/>
            <person name="Chen W."/>
            <person name="Ni D."/>
            <person name="Usadel B."/>
            <person name="Fernie A.R."/>
            <person name="Wen W."/>
        </authorList>
    </citation>
    <scope>NUCLEOTIDE SEQUENCE [LARGE SCALE GENOMIC DNA]</scope>
    <source>
        <strain evidence="2">cv. G240</strain>
    </source>
</reference>
<comment type="caution">
    <text evidence="1">The sequence shown here is derived from an EMBL/GenBank/DDBJ whole genome shotgun (WGS) entry which is preliminary data.</text>
</comment>
<organism evidence="1 2">
    <name type="scientific">Camellia sinensis</name>
    <name type="common">Tea plant</name>
    <name type="synonym">Thea sinensis</name>
    <dbReference type="NCBI Taxonomy" id="4442"/>
    <lineage>
        <taxon>Eukaryota</taxon>
        <taxon>Viridiplantae</taxon>
        <taxon>Streptophyta</taxon>
        <taxon>Embryophyta</taxon>
        <taxon>Tracheophyta</taxon>
        <taxon>Spermatophyta</taxon>
        <taxon>Magnoliopsida</taxon>
        <taxon>eudicotyledons</taxon>
        <taxon>Gunneridae</taxon>
        <taxon>Pentapetalae</taxon>
        <taxon>asterids</taxon>
        <taxon>Ericales</taxon>
        <taxon>Theaceae</taxon>
        <taxon>Camellia</taxon>
    </lineage>
</organism>
<name>A0A7J7GNJ1_CAMSI</name>
<dbReference type="Proteomes" id="UP000593564">
    <property type="component" value="Unassembled WGS sequence"/>
</dbReference>
<dbReference type="EMBL" id="JACBKZ010000009">
    <property type="protein sequence ID" value="KAF5942250.1"/>
    <property type="molecule type" value="Genomic_DNA"/>
</dbReference>
<evidence type="ECO:0000313" key="2">
    <source>
        <dbReference type="Proteomes" id="UP000593564"/>
    </source>
</evidence>
<reference evidence="1 2" key="2">
    <citation type="submission" date="2020-07" db="EMBL/GenBank/DDBJ databases">
        <title>Genome assembly of wild tea tree DASZ reveals pedigree and selection history of tea varieties.</title>
        <authorList>
            <person name="Zhang W."/>
        </authorList>
    </citation>
    <scope>NUCLEOTIDE SEQUENCE [LARGE SCALE GENOMIC DNA]</scope>
    <source>
        <strain evidence="2">cv. G240</strain>
        <tissue evidence="1">Leaf</tissue>
    </source>
</reference>
<evidence type="ECO:0000313" key="1">
    <source>
        <dbReference type="EMBL" id="KAF5942250.1"/>
    </source>
</evidence>